<gene>
    <name evidence="1" type="ORF">POCULU_LOCUS5427</name>
</gene>
<dbReference type="EMBL" id="CAJVPJ010000832">
    <property type="protein sequence ID" value="CAG8559314.1"/>
    <property type="molecule type" value="Genomic_DNA"/>
</dbReference>
<comment type="caution">
    <text evidence="1">The sequence shown here is derived from an EMBL/GenBank/DDBJ whole genome shotgun (WGS) entry which is preliminary data.</text>
</comment>
<sequence length="194" mass="22124">MWGLKLKQAGNGSCNWQFAAPLVRVILGQRLFTAPATLSNLPKANDFENFLVMSICRMRPPILRESLGKERLNSRLYERSWQMEWYRAASTVVPAMATISPDVGPIFGSTGFLDFYVNSGLDGGTYEEIPLKHWAIIDFRHISKKLQKTKPNFWHVLYDNSYSEVEIRCENLPNMHVKLGEGLDITLDDTDLTL</sequence>
<name>A0A9N9FVN7_9GLOM</name>
<accession>A0A9N9FVN7</accession>
<dbReference type="OrthoDB" id="2411218at2759"/>
<keyword evidence="2" id="KW-1185">Reference proteome</keyword>
<evidence type="ECO:0000313" key="1">
    <source>
        <dbReference type="EMBL" id="CAG8559314.1"/>
    </source>
</evidence>
<dbReference type="AlphaFoldDB" id="A0A9N9FVN7"/>
<protein>
    <submittedName>
        <fullName evidence="1">4284_t:CDS:1</fullName>
    </submittedName>
</protein>
<feature type="non-terminal residue" evidence="1">
    <location>
        <position position="194"/>
    </location>
</feature>
<dbReference type="Proteomes" id="UP000789572">
    <property type="component" value="Unassembled WGS sequence"/>
</dbReference>
<evidence type="ECO:0000313" key="2">
    <source>
        <dbReference type="Proteomes" id="UP000789572"/>
    </source>
</evidence>
<organism evidence="1 2">
    <name type="scientific">Paraglomus occultum</name>
    <dbReference type="NCBI Taxonomy" id="144539"/>
    <lineage>
        <taxon>Eukaryota</taxon>
        <taxon>Fungi</taxon>
        <taxon>Fungi incertae sedis</taxon>
        <taxon>Mucoromycota</taxon>
        <taxon>Glomeromycotina</taxon>
        <taxon>Glomeromycetes</taxon>
        <taxon>Paraglomerales</taxon>
        <taxon>Paraglomeraceae</taxon>
        <taxon>Paraglomus</taxon>
    </lineage>
</organism>
<reference evidence="1" key="1">
    <citation type="submission" date="2021-06" db="EMBL/GenBank/DDBJ databases">
        <authorList>
            <person name="Kallberg Y."/>
            <person name="Tangrot J."/>
            <person name="Rosling A."/>
        </authorList>
    </citation>
    <scope>NUCLEOTIDE SEQUENCE</scope>
    <source>
        <strain evidence="1">IA702</strain>
    </source>
</reference>
<proteinExistence type="predicted"/>